<dbReference type="Proteomes" id="UP000467488">
    <property type="component" value="Chromosome"/>
</dbReference>
<reference evidence="1 5" key="3">
    <citation type="submission" date="2020-01" db="EMBL/GenBank/DDBJ databases">
        <title>Dynamics of blaIMP-6 dissemination in carbapenem resistant Enterobacteriacea isolated from regional surveillance in Osaka, Japan.</title>
        <authorList>
            <person name="Abe R."/>
            <person name="Akeda Y."/>
            <person name="Sugawara Y."/>
            <person name="Yamamoto N."/>
            <person name="Tomono K."/>
            <person name="Takeuchi D."/>
            <person name="Kawahara R."/>
            <person name="Hamada S."/>
        </authorList>
    </citation>
    <scope>NUCLEOTIDE SEQUENCE [LARGE SCALE GENOMIC DNA]</scope>
    <source>
        <strain evidence="1 5">E300</strain>
    </source>
</reference>
<organism evidence="2">
    <name type="scientific">Escherichia coli</name>
    <dbReference type="NCBI Taxonomy" id="562"/>
    <lineage>
        <taxon>Bacteria</taxon>
        <taxon>Pseudomonadati</taxon>
        <taxon>Pseudomonadota</taxon>
        <taxon>Gammaproteobacteria</taxon>
        <taxon>Enterobacterales</taxon>
        <taxon>Enterobacteriaceae</taxon>
        <taxon>Escherichia</taxon>
    </lineage>
</organism>
<dbReference type="AlphaFoldDB" id="A0A061KQH5"/>
<reference evidence="3 4" key="2">
    <citation type="submission" date="2019-01" db="EMBL/GenBank/DDBJ databases">
        <title>Genomic analysis of febrile catheter-associated UTI E. coli isolates.</title>
        <authorList>
            <person name="Potter R."/>
            <person name="Zou Z."/>
            <person name="Henderson J."/>
            <person name="Dantas G."/>
        </authorList>
    </citation>
    <scope>NUCLEOTIDE SEQUENCE [LARGE SCALE GENOMIC DNA]</scope>
    <source>
        <strain evidence="3 4">29_CAASB</strain>
    </source>
</reference>
<name>A0A061KQH5_ECOLX</name>
<reference evidence="2" key="4">
    <citation type="submission" date="2020-01" db="EMBL/GenBank/DDBJ databases">
        <authorList>
            <consortium name="NCBI Pathogen Detection Project"/>
        </authorList>
    </citation>
    <scope>NUCLEOTIDE SEQUENCE</scope>
    <source>
        <strain evidence="2">C0382</strain>
    </source>
</reference>
<reference evidence="2" key="1">
    <citation type="journal article" date="2018" name="Genome Biol.">
        <title>SKESA: strategic k-mer extension for scrupulous assemblies.</title>
        <authorList>
            <person name="Souvorov A."/>
            <person name="Agarwala R."/>
            <person name="Lipman D.J."/>
        </authorList>
    </citation>
    <scope>NUCLEOTIDE SEQUENCE [LARGE SCALE GENOMIC DNA]</scope>
    <source>
        <strain evidence="2">C0382</strain>
    </source>
</reference>
<gene>
    <name evidence="1" type="ORF">EIMP300_58600</name>
    <name evidence="3" type="ORF">EPS76_03835</name>
    <name evidence="2" type="ORF">HIE29_001385</name>
</gene>
<dbReference type="EMBL" id="DABCJL010000002">
    <property type="protein sequence ID" value="HAH7767998.1"/>
    <property type="molecule type" value="Genomic_DNA"/>
</dbReference>
<evidence type="ECO:0000313" key="5">
    <source>
        <dbReference type="Proteomes" id="UP000467488"/>
    </source>
</evidence>
<sequence>MKKIIIFTIIAIITFSWLVTHNTTESEKIPPANTPFIIKSNVPGMCKVSAITTSTDTKQNIPVVACKISITTAITSSTTSY</sequence>
<evidence type="ECO:0000313" key="3">
    <source>
        <dbReference type="EMBL" id="RXD17650.1"/>
    </source>
</evidence>
<dbReference type="EMBL" id="AP022360">
    <property type="protein sequence ID" value="BBU84460.1"/>
    <property type="molecule type" value="Genomic_DNA"/>
</dbReference>
<proteinExistence type="predicted"/>
<evidence type="ECO:0000313" key="1">
    <source>
        <dbReference type="EMBL" id="BBU84460.1"/>
    </source>
</evidence>
<protein>
    <submittedName>
        <fullName evidence="2">Uncharacterized protein</fullName>
    </submittedName>
</protein>
<evidence type="ECO:0000313" key="2">
    <source>
        <dbReference type="EMBL" id="HAH7767998.1"/>
    </source>
</evidence>
<accession>A0A061KQH5</accession>
<dbReference type="Proteomes" id="UP000288730">
    <property type="component" value="Unassembled WGS sequence"/>
</dbReference>
<dbReference type="EMBL" id="SCJN01000017">
    <property type="protein sequence ID" value="RXD17650.1"/>
    <property type="molecule type" value="Genomic_DNA"/>
</dbReference>
<dbReference type="Proteomes" id="UP000843571">
    <property type="component" value="Unassembled WGS sequence"/>
</dbReference>
<evidence type="ECO:0000313" key="4">
    <source>
        <dbReference type="Proteomes" id="UP000288730"/>
    </source>
</evidence>